<dbReference type="SMART" id="SM00829">
    <property type="entry name" value="PKS_ER"/>
    <property type="match status" value="1"/>
</dbReference>
<dbReference type="Proteomes" id="UP000184395">
    <property type="component" value="Unassembled WGS sequence"/>
</dbReference>
<dbReference type="PANTHER" id="PTHR44154">
    <property type="entry name" value="QUINONE OXIDOREDUCTASE"/>
    <property type="match status" value="1"/>
</dbReference>
<reference evidence="3 4" key="1">
    <citation type="submission" date="2016-11" db="EMBL/GenBank/DDBJ databases">
        <authorList>
            <person name="Jaros S."/>
            <person name="Januszkiewicz K."/>
            <person name="Wedrychowicz H."/>
        </authorList>
    </citation>
    <scope>NUCLEOTIDE SEQUENCE [LARGE SCALE GENOMIC DNA]</scope>
    <source>
        <strain evidence="3 4">LMG 20594</strain>
    </source>
</reference>
<feature type="domain" description="Enoyl reductase (ER)" evidence="2">
    <location>
        <begin position="10"/>
        <end position="159"/>
    </location>
</feature>
<name>A0A1M6J2X8_9BURK</name>
<evidence type="ECO:0000313" key="4">
    <source>
        <dbReference type="Proteomes" id="UP000184395"/>
    </source>
</evidence>
<dbReference type="AlphaFoldDB" id="A0A1M6J2X8"/>
<gene>
    <name evidence="3" type="ORF">SAMN05192548_1001353</name>
</gene>
<protein>
    <submittedName>
        <fullName evidence="3">Alcohol dehydrogenase GroES-like domain-containing protein</fullName>
    </submittedName>
</protein>
<dbReference type="InterPro" id="IPR020843">
    <property type="entry name" value="ER"/>
</dbReference>
<dbReference type="PANTHER" id="PTHR44154:SF1">
    <property type="entry name" value="QUINONE OXIDOREDUCTASE"/>
    <property type="match status" value="1"/>
</dbReference>
<accession>A0A1M6J2X8</accession>
<sequence>MKRIQYHRYGGHDQMRLEEFTLEEPGTGQVVVRVKAASVNPVDWKVRNGVMKFMTGRRFPRAMGSDFSGVVEAVGQSVLRLKVGDEVLGTAPIKAGGAFADKLVVDEFVVAKPHALSFEQAATLPIVGVTAWCGLVDKAQLKQGQSVFVHGCLVFRSVVN</sequence>
<dbReference type="InterPro" id="IPR013154">
    <property type="entry name" value="ADH-like_N"/>
</dbReference>
<dbReference type="GO" id="GO:0016491">
    <property type="term" value="F:oxidoreductase activity"/>
    <property type="evidence" value="ECO:0007669"/>
    <property type="project" value="InterPro"/>
</dbReference>
<dbReference type="SUPFAM" id="SSF50129">
    <property type="entry name" value="GroES-like"/>
    <property type="match status" value="1"/>
</dbReference>
<keyword evidence="1" id="KW-0521">NADP</keyword>
<dbReference type="InterPro" id="IPR011032">
    <property type="entry name" value="GroES-like_sf"/>
</dbReference>
<dbReference type="CDD" id="cd05289">
    <property type="entry name" value="MDR_like_2"/>
    <property type="match status" value="1"/>
</dbReference>
<dbReference type="Gene3D" id="3.90.180.10">
    <property type="entry name" value="Medium-chain alcohol dehydrogenases, catalytic domain"/>
    <property type="match status" value="1"/>
</dbReference>
<dbReference type="Pfam" id="PF08240">
    <property type="entry name" value="ADH_N"/>
    <property type="match status" value="1"/>
</dbReference>
<dbReference type="RefSeq" id="WP_073426926.1">
    <property type="nucleotide sequence ID" value="NZ_CADFGY010000003.1"/>
</dbReference>
<dbReference type="Gene3D" id="3.40.50.720">
    <property type="entry name" value="NAD(P)-binding Rossmann-like Domain"/>
    <property type="match status" value="1"/>
</dbReference>
<dbReference type="InterPro" id="IPR051603">
    <property type="entry name" value="Zinc-ADH_QOR/CCCR"/>
</dbReference>
<evidence type="ECO:0000259" key="2">
    <source>
        <dbReference type="SMART" id="SM00829"/>
    </source>
</evidence>
<evidence type="ECO:0000256" key="1">
    <source>
        <dbReference type="ARBA" id="ARBA00022857"/>
    </source>
</evidence>
<organism evidence="3 4">
    <name type="scientific">Paraburkholderia terricola</name>
    <dbReference type="NCBI Taxonomy" id="169427"/>
    <lineage>
        <taxon>Bacteria</taxon>
        <taxon>Pseudomonadati</taxon>
        <taxon>Pseudomonadota</taxon>
        <taxon>Betaproteobacteria</taxon>
        <taxon>Burkholderiales</taxon>
        <taxon>Burkholderiaceae</taxon>
        <taxon>Paraburkholderia</taxon>
    </lineage>
</organism>
<evidence type="ECO:0000313" key="3">
    <source>
        <dbReference type="EMBL" id="SHJ41002.1"/>
    </source>
</evidence>
<dbReference type="STRING" id="169427.SAMN05192548_1001353"/>
<proteinExistence type="predicted"/>
<dbReference type="EMBL" id="FRAB01000001">
    <property type="protein sequence ID" value="SHJ41002.1"/>
    <property type="molecule type" value="Genomic_DNA"/>
</dbReference>